<dbReference type="AlphaFoldDB" id="A0A0N4Y998"/>
<evidence type="ECO:0000313" key="3">
    <source>
        <dbReference type="EMBL" id="VDL76453.1"/>
    </source>
</evidence>
<dbReference type="GO" id="GO:0007165">
    <property type="term" value="P:signal transduction"/>
    <property type="evidence" value="ECO:0007669"/>
    <property type="project" value="TreeGrafter"/>
</dbReference>
<dbReference type="Proteomes" id="UP000271162">
    <property type="component" value="Unassembled WGS sequence"/>
</dbReference>
<evidence type="ECO:0000313" key="4">
    <source>
        <dbReference type="Proteomes" id="UP000271162"/>
    </source>
</evidence>
<evidence type="ECO:0000256" key="2">
    <source>
        <dbReference type="SAM" id="Phobius"/>
    </source>
</evidence>
<dbReference type="STRING" id="27835.A0A0N4Y998"/>
<reference evidence="5" key="1">
    <citation type="submission" date="2017-02" db="UniProtKB">
        <authorList>
            <consortium name="WormBaseParasite"/>
        </authorList>
    </citation>
    <scope>IDENTIFICATION</scope>
</reference>
<keyword evidence="2" id="KW-0812">Transmembrane</keyword>
<keyword evidence="2" id="KW-1133">Transmembrane helix</keyword>
<proteinExistence type="predicted"/>
<protein>
    <submittedName>
        <fullName evidence="5">PDZ domain-containing protein</fullName>
    </submittedName>
</protein>
<keyword evidence="2" id="KW-0472">Membrane</keyword>
<feature type="region of interest" description="Disordered" evidence="1">
    <location>
        <begin position="174"/>
        <end position="197"/>
    </location>
</feature>
<feature type="compositionally biased region" description="Low complexity" evidence="1">
    <location>
        <begin position="90"/>
        <end position="104"/>
    </location>
</feature>
<gene>
    <name evidence="3" type="ORF">NBR_LOCUS12864</name>
</gene>
<feature type="region of interest" description="Disordered" evidence="1">
    <location>
        <begin position="74"/>
        <end position="128"/>
    </location>
</feature>
<sequence length="276" mass="30229">MHPSGHQQQPSSSSMCGPELISNVVYFNLANANIYENTDASHINKKTQYERPGPSTSTTTTMSMGLARYDMLPPTAATNHKTNGFLTNGHQSSPPHQPQSRHPSLTQLTQNGGSGVAAGGNPFFTRDPQKLRGEMVTTTIVKGPKGLGFTLIGNDASSKGNEFIQLGLIRRQSAEEESMSESASVNRKDDREEEMGEKDGEGTLLAFSILGLVNCAYHLLLFILRLRILACSTKSPTTMGEQRLESLFCRWTTNIHRPLAPRAGCDISPRPQQQYH</sequence>
<reference evidence="3 4" key="2">
    <citation type="submission" date="2018-11" db="EMBL/GenBank/DDBJ databases">
        <authorList>
            <consortium name="Pathogen Informatics"/>
        </authorList>
    </citation>
    <scope>NUCLEOTIDE SEQUENCE [LARGE SCALE GENOMIC DNA]</scope>
</reference>
<dbReference type="Gene3D" id="2.30.42.10">
    <property type="match status" value="1"/>
</dbReference>
<organism evidence="5">
    <name type="scientific">Nippostrongylus brasiliensis</name>
    <name type="common">Rat hookworm</name>
    <dbReference type="NCBI Taxonomy" id="27835"/>
    <lineage>
        <taxon>Eukaryota</taxon>
        <taxon>Metazoa</taxon>
        <taxon>Ecdysozoa</taxon>
        <taxon>Nematoda</taxon>
        <taxon>Chromadorea</taxon>
        <taxon>Rhabditida</taxon>
        <taxon>Rhabditina</taxon>
        <taxon>Rhabditomorpha</taxon>
        <taxon>Strongyloidea</taxon>
        <taxon>Heligmosomidae</taxon>
        <taxon>Nippostrongylus</taxon>
    </lineage>
</organism>
<dbReference type="EMBL" id="UYSL01020877">
    <property type="protein sequence ID" value="VDL76453.1"/>
    <property type="molecule type" value="Genomic_DNA"/>
</dbReference>
<dbReference type="WBParaSite" id="NBR_0001286301-mRNA-1">
    <property type="protein sequence ID" value="NBR_0001286301-mRNA-1"/>
    <property type="gene ID" value="NBR_0001286301"/>
</dbReference>
<evidence type="ECO:0000313" key="5">
    <source>
        <dbReference type="WBParaSite" id="NBR_0001286301-mRNA-1"/>
    </source>
</evidence>
<keyword evidence="4" id="KW-1185">Reference proteome</keyword>
<dbReference type="InterPro" id="IPR036034">
    <property type="entry name" value="PDZ_sf"/>
</dbReference>
<evidence type="ECO:0000256" key="1">
    <source>
        <dbReference type="SAM" id="MobiDB-lite"/>
    </source>
</evidence>
<feature type="transmembrane region" description="Helical" evidence="2">
    <location>
        <begin position="204"/>
        <end position="224"/>
    </location>
</feature>
<dbReference type="GO" id="GO:0005737">
    <property type="term" value="C:cytoplasm"/>
    <property type="evidence" value="ECO:0007669"/>
    <property type="project" value="TreeGrafter"/>
</dbReference>
<dbReference type="PANTHER" id="PTHR10316">
    <property type="entry name" value="MEMBRANE ASSOCIATED GUANYLATE KINASE-RELATED"/>
    <property type="match status" value="1"/>
</dbReference>
<feature type="compositionally biased region" description="Polar residues" evidence="1">
    <location>
        <begin position="76"/>
        <end position="89"/>
    </location>
</feature>
<accession>A0A0N4Y998</accession>
<name>A0A0N4Y998_NIPBR</name>
<dbReference type="PANTHER" id="PTHR10316:SF40">
    <property type="entry name" value="LD27118P"/>
    <property type="match status" value="1"/>
</dbReference>